<reference evidence="1 2" key="1">
    <citation type="submission" date="2018-11" db="EMBL/GenBank/DDBJ databases">
        <authorList>
            <consortium name="Pathogen Informatics"/>
        </authorList>
    </citation>
    <scope>NUCLEOTIDE SEQUENCE [LARGE SCALE GENOMIC DNA]</scope>
    <source>
        <strain>Denwood</strain>
        <strain evidence="2">Zambia</strain>
    </source>
</reference>
<protein>
    <submittedName>
        <fullName evidence="1">Uncharacterized protein</fullName>
    </submittedName>
</protein>
<keyword evidence="2" id="KW-1185">Reference proteome</keyword>
<proteinExistence type="predicted"/>
<evidence type="ECO:0000313" key="2">
    <source>
        <dbReference type="Proteomes" id="UP000269396"/>
    </source>
</evidence>
<accession>A0A3P8L368</accession>
<sequence length="53" mass="6177">MDKNMTIADSKNLSSDRHQFIEEIRRREFGVGVELSEEATDLIQVSYNLMVFL</sequence>
<evidence type="ECO:0000313" key="1">
    <source>
        <dbReference type="EMBL" id="VDP87706.1"/>
    </source>
</evidence>
<organism evidence="1 2">
    <name type="scientific">Schistosoma mattheei</name>
    <dbReference type="NCBI Taxonomy" id="31246"/>
    <lineage>
        <taxon>Eukaryota</taxon>
        <taxon>Metazoa</taxon>
        <taxon>Spiralia</taxon>
        <taxon>Lophotrochozoa</taxon>
        <taxon>Platyhelminthes</taxon>
        <taxon>Trematoda</taxon>
        <taxon>Digenea</taxon>
        <taxon>Strigeidida</taxon>
        <taxon>Schistosomatoidea</taxon>
        <taxon>Schistosomatidae</taxon>
        <taxon>Schistosoma</taxon>
    </lineage>
</organism>
<dbReference type="Proteomes" id="UP000269396">
    <property type="component" value="Unassembled WGS sequence"/>
</dbReference>
<gene>
    <name evidence="1" type="ORF">SMTD_LOCUS22592</name>
</gene>
<dbReference type="EMBL" id="UZAL01052485">
    <property type="protein sequence ID" value="VDP87706.1"/>
    <property type="molecule type" value="Genomic_DNA"/>
</dbReference>
<name>A0A3P8L368_9TREM</name>
<dbReference type="AlphaFoldDB" id="A0A3P8L368"/>